<dbReference type="OrthoDB" id="9947518at2759"/>
<feature type="compositionally biased region" description="Basic and acidic residues" evidence="1">
    <location>
        <begin position="129"/>
        <end position="149"/>
    </location>
</feature>
<sequence length="321" mass="37140">MKVHVFLSIHSSPLEQMCRASPKRERKTRSSSRRRRRRMESEKSLTRTEDLRAPDEDLRSHVTEIIGGVGRRPLRSLEQPGQEEEEHFEEVEEVAEVEVVEEEEEEEEEGDDSVFYDDAEDQPLQPAEEGVRPRVWDARRRREEERLLESEGGGEMDPVAPTGRVETQRELQHSPENFKNPRGGFHQDKNTLETFPELSSSMRKGRRNQRETPAAELQPGRAPEETHAKPAGEEEDVPHQMSADEPHISGGNPEELDQLEQQDRDSQATREPNPGYSTLPLVKKRVGELTPSRYNTLSYRKIQRGNTRQKIKEFEFMVMKL</sequence>
<gene>
    <name evidence="2" type="ORF">NHX12_007725</name>
</gene>
<accession>A0A9Q0DQJ3</accession>
<dbReference type="GO" id="GO:0051015">
    <property type="term" value="F:actin filament binding"/>
    <property type="evidence" value="ECO:0007669"/>
    <property type="project" value="InterPro"/>
</dbReference>
<comment type="caution">
    <text evidence="2">The sequence shown here is derived from an EMBL/GenBank/DDBJ whole genome shotgun (WGS) entry which is preliminary data.</text>
</comment>
<feature type="compositionally biased region" description="Acidic residues" evidence="1">
    <location>
        <begin position="81"/>
        <end position="121"/>
    </location>
</feature>
<feature type="compositionally biased region" description="Basic and acidic residues" evidence="1">
    <location>
        <begin position="222"/>
        <end position="232"/>
    </location>
</feature>
<dbReference type="GO" id="GO:0008360">
    <property type="term" value="P:regulation of cell shape"/>
    <property type="evidence" value="ECO:0007669"/>
    <property type="project" value="InterPro"/>
</dbReference>
<feature type="compositionally biased region" description="Basic and acidic residues" evidence="1">
    <location>
        <begin position="39"/>
        <end position="59"/>
    </location>
</feature>
<dbReference type="Pfam" id="PF20491">
    <property type="entry name" value="Ermin"/>
    <property type="match status" value="1"/>
</dbReference>
<protein>
    <submittedName>
        <fullName evidence="2">Uncharacterized protein</fullName>
    </submittedName>
</protein>
<dbReference type="GO" id="GO:0007015">
    <property type="term" value="P:actin filament organization"/>
    <property type="evidence" value="ECO:0007669"/>
    <property type="project" value="InterPro"/>
</dbReference>
<dbReference type="EMBL" id="JANIIK010000113">
    <property type="protein sequence ID" value="KAJ3592598.1"/>
    <property type="molecule type" value="Genomic_DNA"/>
</dbReference>
<keyword evidence="3" id="KW-1185">Reference proteome</keyword>
<dbReference type="Proteomes" id="UP001148018">
    <property type="component" value="Unassembled WGS sequence"/>
</dbReference>
<feature type="compositionally biased region" description="Basic residues" evidence="1">
    <location>
        <begin position="24"/>
        <end position="38"/>
    </location>
</feature>
<organism evidence="2 3">
    <name type="scientific">Muraenolepis orangiensis</name>
    <name type="common">Patagonian moray cod</name>
    <dbReference type="NCBI Taxonomy" id="630683"/>
    <lineage>
        <taxon>Eukaryota</taxon>
        <taxon>Metazoa</taxon>
        <taxon>Chordata</taxon>
        <taxon>Craniata</taxon>
        <taxon>Vertebrata</taxon>
        <taxon>Euteleostomi</taxon>
        <taxon>Actinopterygii</taxon>
        <taxon>Neopterygii</taxon>
        <taxon>Teleostei</taxon>
        <taxon>Neoteleostei</taxon>
        <taxon>Acanthomorphata</taxon>
        <taxon>Zeiogadaria</taxon>
        <taxon>Gadariae</taxon>
        <taxon>Gadiformes</taxon>
        <taxon>Muraenolepidoidei</taxon>
        <taxon>Muraenolepididae</taxon>
        <taxon>Muraenolepis</taxon>
    </lineage>
</organism>
<evidence type="ECO:0000256" key="1">
    <source>
        <dbReference type="SAM" id="MobiDB-lite"/>
    </source>
</evidence>
<dbReference type="InterPro" id="IPR045346">
    <property type="entry name" value="Ermin"/>
</dbReference>
<dbReference type="AlphaFoldDB" id="A0A9Q0DQJ3"/>
<feature type="region of interest" description="Disordered" evidence="1">
    <location>
        <begin position="71"/>
        <end position="284"/>
    </location>
</feature>
<reference evidence="2" key="1">
    <citation type="submission" date="2022-07" db="EMBL/GenBank/DDBJ databases">
        <title>Chromosome-level genome of Muraenolepis orangiensis.</title>
        <authorList>
            <person name="Kim J."/>
        </authorList>
    </citation>
    <scope>NUCLEOTIDE SEQUENCE</scope>
    <source>
        <strain evidence="2">KU_S4_2022</strain>
        <tissue evidence="2">Muscle</tissue>
    </source>
</reference>
<evidence type="ECO:0000313" key="3">
    <source>
        <dbReference type="Proteomes" id="UP001148018"/>
    </source>
</evidence>
<name>A0A9Q0DQJ3_9TELE</name>
<feature type="region of interest" description="Disordered" evidence="1">
    <location>
        <begin position="1"/>
        <end position="59"/>
    </location>
</feature>
<proteinExistence type="predicted"/>
<evidence type="ECO:0000313" key="2">
    <source>
        <dbReference type="EMBL" id="KAJ3592598.1"/>
    </source>
</evidence>